<comment type="caution">
    <text evidence="1">The sequence shown here is derived from an EMBL/GenBank/DDBJ whole genome shotgun (WGS) entry which is preliminary data.</text>
</comment>
<dbReference type="GO" id="GO:0004113">
    <property type="term" value="F:2',3'-cyclic-nucleotide 3'-phosphodiesterase activity"/>
    <property type="evidence" value="ECO:0007669"/>
    <property type="project" value="TreeGrafter"/>
</dbReference>
<dbReference type="EMBL" id="LUEZ02000055">
    <property type="protein sequence ID" value="RDB21092.1"/>
    <property type="molecule type" value="Genomic_DNA"/>
</dbReference>
<keyword evidence="2" id="KW-1185">Reference proteome</keyword>
<dbReference type="OrthoDB" id="514292at2759"/>
<gene>
    <name evidence="1" type="ORF">Hypma_011791</name>
</gene>
<dbReference type="Proteomes" id="UP000076154">
    <property type="component" value="Unassembled WGS sequence"/>
</dbReference>
<dbReference type="InterPro" id="IPR009097">
    <property type="entry name" value="Cyclic_Pdiesterase"/>
</dbReference>
<sequence>MGIAIWLVPPSHEANKLMTIMRTRGSERSRLPSSYPEFDPHITLASFPSLSAPSLPDICASIPTSSSPLSVSFRSIDVGTHFFRSVYIAVTPTSAISALHERIHTKLDIEPRTPSFPHLSLCYIDDQDAHDGEREMFFKELQRDGRIGSEGKKENVRLYHGEAGKEDWVSGFDATEVWVVDCDGHVEGWKILAKVALVQ</sequence>
<evidence type="ECO:0008006" key="3">
    <source>
        <dbReference type="Google" id="ProtNLM"/>
    </source>
</evidence>
<organism evidence="1 2">
    <name type="scientific">Hypsizygus marmoreus</name>
    <name type="common">White beech mushroom</name>
    <name type="synonym">Agaricus marmoreus</name>
    <dbReference type="NCBI Taxonomy" id="39966"/>
    <lineage>
        <taxon>Eukaryota</taxon>
        <taxon>Fungi</taxon>
        <taxon>Dikarya</taxon>
        <taxon>Basidiomycota</taxon>
        <taxon>Agaricomycotina</taxon>
        <taxon>Agaricomycetes</taxon>
        <taxon>Agaricomycetidae</taxon>
        <taxon>Agaricales</taxon>
        <taxon>Tricholomatineae</taxon>
        <taxon>Lyophyllaceae</taxon>
        <taxon>Hypsizygus</taxon>
    </lineage>
</organism>
<proteinExistence type="predicted"/>
<evidence type="ECO:0000313" key="2">
    <source>
        <dbReference type="Proteomes" id="UP000076154"/>
    </source>
</evidence>
<dbReference type="SUPFAM" id="SSF55144">
    <property type="entry name" value="LigT-like"/>
    <property type="match status" value="1"/>
</dbReference>
<dbReference type="STRING" id="39966.A0A369JIF5"/>
<evidence type="ECO:0000313" key="1">
    <source>
        <dbReference type="EMBL" id="RDB21092.1"/>
    </source>
</evidence>
<dbReference type="GO" id="GO:0009187">
    <property type="term" value="P:cyclic nucleotide metabolic process"/>
    <property type="evidence" value="ECO:0007669"/>
    <property type="project" value="TreeGrafter"/>
</dbReference>
<dbReference type="InterPro" id="IPR012386">
    <property type="entry name" value="Cyclic-nucl_3Pdiesterase"/>
</dbReference>
<accession>A0A369JIF5</accession>
<name>A0A369JIF5_HYPMA</name>
<dbReference type="InParanoid" id="A0A369JIF5"/>
<dbReference type="AlphaFoldDB" id="A0A369JIF5"/>
<reference evidence="1" key="1">
    <citation type="submission" date="2018-04" db="EMBL/GenBank/DDBJ databases">
        <title>Whole genome sequencing of Hypsizygus marmoreus.</title>
        <authorList>
            <person name="Choi I.-G."/>
            <person name="Min B."/>
            <person name="Kim J.-G."/>
            <person name="Kim S."/>
            <person name="Oh Y.-L."/>
            <person name="Kong W.-S."/>
            <person name="Park H."/>
            <person name="Jeong J."/>
            <person name="Song E.-S."/>
        </authorList>
    </citation>
    <scope>NUCLEOTIDE SEQUENCE [LARGE SCALE GENOMIC DNA]</scope>
    <source>
        <strain evidence="1">51987-8</strain>
    </source>
</reference>
<dbReference type="PANTHER" id="PTHR28141">
    <property type="entry name" value="2',3'-CYCLIC-NUCLEOTIDE 3'-PHOSPHODIESTERASE"/>
    <property type="match status" value="1"/>
</dbReference>
<protein>
    <recommendedName>
        <fullName evidence="3">Cyclic phosphodiesterase</fullName>
    </recommendedName>
</protein>
<dbReference type="Gene3D" id="3.90.1140.10">
    <property type="entry name" value="Cyclic phosphodiesterase"/>
    <property type="match status" value="1"/>
</dbReference>
<dbReference type="PANTHER" id="PTHR28141:SF1">
    <property type="entry name" value="2',3'-CYCLIC-NUCLEOTIDE 3'-PHOSPHODIESTERASE"/>
    <property type="match status" value="1"/>
</dbReference>
<dbReference type="Pfam" id="PF07823">
    <property type="entry name" value="CPDase"/>
    <property type="match status" value="1"/>
</dbReference>